<dbReference type="Pfam" id="PF04183">
    <property type="entry name" value="IucA_IucC"/>
    <property type="match status" value="1"/>
</dbReference>
<comment type="pathway">
    <text evidence="1">Siderophore biosynthesis.</text>
</comment>
<reference evidence="5 6" key="1">
    <citation type="submission" date="2021-07" db="EMBL/GenBank/DDBJ databases">
        <title>Paenibacillus radiodurans sp. nov., isolated from the southeastern edge of Tengger Desert.</title>
        <authorList>
            <person name="Zhang G."/>
        </authorList>
    </citation>
    <scope>NUCLEOTIDE SEQUENCE [LARGE SCALE GENOMIC DNA]</scope>
    <source>
        <strain evidence="5 6">DT7-4</strain>
    </source>
</reference>
<accession>A0ABS7D4P5</accession>
<protein>
    <submittedName>
        <fullName evidence="5">IucA/IucC family siderophore biosynthesis protein</fullName>
    </submittedName>
</protein>
<name>A0ABS7D4P5_9BACL</name>
<dbReference type="Proteomes" id="UP000812277">
    <property type="component" value="Unassembled WGS sequence"/>
</dbReference>
<evidence type="ECO:0000256" key="2">
    <source>
        <dbReference type="ARBA" id="ARBA00007832"/>
    </source>
</evidence>
<proteinExistence type="inferred from homology"/>
<evidence type="ECO:0000259" key="4">
    <source>
        <dbReference type="Pfam" id="PF06276"/>
    </source>
</evidence>
<evidence type="ECO:0000256" key="1">
    <source>
        <dbReference type="ARBA" id="ARBA00004924"/>
    </source>
</evidence>
<feature type="domain" description="Aerobactin siderophore biosynthesis IucA/IucC N-terminal" evidence="3">
    <location>
        <begin position="172"/>
        <end position="410"/>
    </location>
</feature>
<dbReference type="Pfam" id="PF06276">
    <property type="entry name" value="FhuF"/>
    <property type="match status" value="1"/>
</dbReference>
<dbReference type="PANTHER" id="PTHR34384">
    <property type="entry name" value="L-2,3-DIAMINOPROPANOATE--CITRATE LIGASE"/>
    <property type="match status" value="1"/>
</dbReference>
<comment type="similarity">
    <text evidence="2">Belongs to the IucA/IucC family.</text>
</comment>
<evidence type="ECO:0000259" key="3">
    <source>
        <dbReference type="Pfam" id="PF04183"/>
    </source>
</evidence>
<keyword evidence="6" id="KW-1185">Reference proteome</keyword>
<evidence type="ECO:0000313" key="6">
    <source>
        <dbReference type="Proteomes" id="UP000812277"/>
    </source>
</evidence>
<dbReference type="InterPro" id="IPR007310">
    <property type="entry name" value="Aerobactin_biosyn_IucA/IucC_N"/>
</dbReference>
<dbReference type="RefSeq" id="WP_219872127.1">
    <property type="nucleotide sequence ID" value="NZ_JAHZIJ010000004.1"/>
</dbReference>
<sequence length="637" mass="70851">MLNDRRQAAKTIAGQAAMQNLLNCYLRETGDGFVYAAGEAQVKGSLRPEHRFLAGLNAGIGAGAAGTLVCLLPQQNIALLAGVDYYSATGRHRFVFPVHYVTGTGEGAAAASAHAVEADYVTLAALLGKELTLAAKEDASPDELMLRTIQSCQNVERFVQARMDNGQRSTMDFITAEQSLVYGHLLHPTPKSRQGIPEEQNAVYSPELQGEFRLHYFRAHRSIVLEDSALELSASELIKRDLRGDQSVSEEWLSLHAGAEEWPLVPVHPLQAEFLRKQAPVQKAIEDGLLQDLGPCGRAYMATSSLRTIYHPDAAFMYKCSIPVKVTNSLRVNKYKELERGVEVTRLLDTEIGEVRDQFAGFDIVTDPAFITLRFEGQEGEESGFELVLRENPFLGRAAEDAVMVAALVQDPLPGGETILTAAIRGIARREGRMEAEVSVDWFTRYLALSLRPMVWLYQKWGIALEAHQQNSVVKLKDGYPVHYYFRDNQGYYFCKSTEQLLEDRLPGIGTKSQTVCEDAVADERFRYYLIMNHMFGLINGFGFAGLADEALLLAKLREALEAFVPMNREPSIFLESLLNWETLPCKANLLTRLYDMDELVGSLEAQSVYVDIPNPLVKEVEQLAGRFESTTAAVLR</sequence>
<dbReference type="InterPro" id="IPR037455">
    <property type="entry name" value="LucA/IucC-like"/>
</dbReference>
<dbReference type="PANTHER" id="PTHR34384:SF5">
    <property type="entry name" value="L-2,3-DIAMINOPROPANOATE--CITRATE LIGASE"/>
    <property type="match status" value="1"/>
</dbReference>
<gene>
    <name evidence="5" type="ORF">K0T92_09120</name>
</gene>
<evidence type="ECO:0000313" key="5">
    <source>
        <dbReference type="EMBL" id="MBW7474904.1"/>
    </source>
</evidence>
<organism evidence="5 6">
    <name type="scientific">Paenibacillus oenotherae</name>
    <dbReference type="NCBI Taxonomy" id="1435645"/>
    <lineage>
        <taxon>Bacteria</taxon>
        <taxon>Bacillati</taxon>
        <taxon>Bacillota</taxon>
        <taxon>Bacilli</taxon>
        <taxon>Bacillales</taxon>
        <taxon>Paenibacillaceae</taxon>
        <taxon>Paenibacillus</taxon>
    </lineage>
</organism>
<comment type="caution">
    <text evidence="5">The sequence shown here is derived from an EMBL/GenBank/DDBJ whole genome shotgun (WGS) entry which is preliminary data.</text>
</comment>
<dbReference type="EMBL" id="JAHZIJ010000004">
    <property type="protein sequence ID" value="MBW7474904.1"/>
    <property type="molecule type" value="Genomic_DNA"/>
</dbReference>
<dbReference type="Gene3D" id="1.10.510.40">
    <property type="match status" value="1"/>
</dbReference>
<dbReference type="InterPro" id="IPR022770">
    <property type="entry name" value="IucA/IucC-like_C"/>
</dbReference>
<feature type="domain" description="Aerobactin siderophore biosynthesis IucA/IucC-like C-terminal" evidence="4">
    <location>
        <begin position="441"/>
        <end position="600"/>
    </location>
</feature>